<feature type="repeat" description="ANK" evidence="3">
    <location>
        <begin position="1603"/>
        <end position="1635"/>
    </location>
</feature>
<dbReference type="PANTHER" id="PTHR24141:SF1">
    <property type="entry name" value="2-5A-DEPENDENT RIBONUCLEASE"/>
    <property type="match status" value="1"/>
</dbReference>
<feature type="repeat" description="ANK" evidence="3">
    <location>
        <begin position="1228"/>
        <end position="1260"/>
    </location>
</feature>
<feature type="repeat" description="ANK" evidence="3">
    <location>
        <begin position="1062"/>
        <end position="1094"/>
    </location>
</feature>
<feature type="repeat" description="ANK" evidence="3">
    <location>
        <begin position="962"/>
        <end position="994"/>
    </location>
</feature>
<reference evidence="6 7" key="1">
    <citation type="journal article" date="2021" name="BMC Genomics">
        <title>Telomere-to-telomere genome assembly of asparaginase-producing Trichoderma simmonsii.</title>
        <authorList>
            <person name="Chung D."/>
            <person name="Kwon Y.M."/>
            <person name="Yang Y."/>
        </authorList>
    </citation>
    <scope>NUCLEOTIDE SEQUENCE [LARGE SCALE GENOMIC DNA]</scope>
    <source>
        <strain evidence="6 7">GH-Sj1</strain>
    </source>
</reference>
<dbReference type="GO" id="GO:0003723">
    <property type="term" value="F:RNA binding"/>
    <property type="evidence" value="ECO:0007669"/>
    <property type="project" value="TreeGrafter"/>
</dbReference>
<dbReference type="InterPro" id="IPR002110">
    <property type="entry name" value="Ankyrin_rpt"/>
</dbReference>
<dbReference type="InterPro" id="IPR036770">
    <property type="entry name" value="Ankyrin_rpt-contain_sf"/>
</dbReference>
<dbReference type="GO" id="GO:0006396">
    <property type="term" value="P:RNA processing"/>
    <property type="evidence" value="ECO:0007669"/>
    <property type="project" value="TreeGrafter"/>
</dbReference>
<keyword evidence="1" id="KW-0677">Repeat</keyword>
<dbReference type="PROSITE" id="PS50297">
    <property type="entry name" value="ANK_REP_REGION"/>
    <property type="match status" value="8"/>
</dbReference>
<dbReference type="EMBL" id="CP075869">
    <property type="protein sequence ID" value="QYT04792.1"/>
    <property type="molecule type" value="Genomic_DNA"/>
</dbReference>
<dbReference type="InterPro" id="IPR056884">
    <property type="entry name" value="NPHP3-like_N"/>
</dbReference>
<evidence type="ECO:0000256" key="1">
    <source>
        <dbReference type="ARBA" id="ARBA00022737"/>
    </source>
</evidence>
<evidence type="ECO:0000313" key="6">
    <source>
        <dbReference type="EMBL" id="QYT04792.1"/>
    </source>
</evidence>
<feature type="region of interest" description="Disordered" evidence="4">
    <location>
        <begin position="1"/>
        <end position="26"/>
    </location>
</feature>
<name>A0A8G0PKI0_9HYPO</name>
<dbReference type="GO" id="GO:0004540">
    <property type="term" value="F:RNA nuclease activity"/>
    <property type="evidence" value="ECO:0007669"/>
    <property type="project" value="TreeGrafter"/>
</dbReference>
<feature type="repeat" description="ANK" evidence="3">
    <location>
        <begin position="1028"/>
        <end position="1061"/>
    </location>
</feature>
<evidence type="ECO:0000313" key="7">
    <source>
        <dbReference type="Proteomes" id="UP000826661"/>
    </source>
</evidence>
<dbReference type="SUPFAM" id="SSF48403">
    <property type="entry name" value="Ankyrin repeat"/>
    <property type="match status" value="2"/>
</dbReference>
<feature type="repeat" description="ANK" evidence="3">
    <location>
        <begin position="1299"/>
        <end position="1331"/>
    </location>
</feature>
<feature type="repeat" description="ANK" evidence="3">
    <location>
        <begin position="1195"/>
        <end position="1227"/>
    </location>
</feature>
<gene>
    <name evidence="6" type="ORF">H0G86_011695</name>
</gene>
<sequence>MSDSSDSSEASSVSEEEFEGPSWRQEIGIVVIHGDEGKKERPTDLENAQPLQDLLSGRIREIRAKITFEYDVEATFGADKSPGFDEAAVSLLETIWRSDNERNNETGAGGSRDTSVVPLVMIAYGLGGRIVQRGLCMARRSLKYRSIELRTELLIFVGTPQYTPDYDKFMDGLVWGEVRREFLSIASRYRILSIYQDLEIRSSEDSSSEDSFFLDLPTEKRLTRKTRPIDLGQFYPEDEELKSLTRDIKSLLKPKHFDGYYGEYVAFWRSLNMKKGLKIYQDKPMAQSKSFGWIEEENTKVESWLSEPASRIFLVSGDEDSGMRPASQHLMEEAEKRYKESAMSTVSASFTFDSFDDRFNTLEALLTSLVFQLLLADPTLFSFLADVEASSVADMLSGDTNEPAVSRLWRLMKTLLSYRGRCAIVCGINALQDCKSDYTTVLEDLISFSSVSEANFKIIITSVHDGARLKIPFSIALDQEKAMELQRYEVMESVSALIRTKPVFKEFEGYLASRISEAIGTNFWQANLYLKYLERSMTHTTPKSVRSTMTLQGTEPAQSIISRTLHRLTDHDQNWSLRMFAWVVYGFRPLELPELATAMALDFVDPVSSAQGPVSLDRDPIDDWYSRDISADIQLTLGGIVEIRGTEVSIANLHLRQAVIEELGRRANIPDSSSKEEREKSEATELSKNINHLTIAQICLGYLSVERMESVCEFLDGQHLPHSGPYQDNFCMYATQYWPAHCQSIQGPATEVINAIMERLQCPAWIAAWRKLDDHLGCLEHSIPEIPDFQAPVSFYCASLGLRAALEVALGKEVQMIDDESKDIILMAATRSGNLETVKYLLSKFDYQQDYVSKSIAEPLISGNQAVISQLLKRFQWEQGSPVIAFLLEQAAYMNGPSELIQNVADQLNQHQSDLTNYLHPALLAAIKVGNKAVAEIILTLKSSGIEANESATDEESQTRSYPSSLLHLAVASGNVDLLSMLVSENLPIDLTDGKKRTPLHLASMLSYQSMVRHLISTKIDVNAIDIFGRTALHYAALMGHLEIVRELLLQEDMEINMEDLAGDTPLLLATKMRQREVVEELLEKKASSRKRNKLKEAALHIAIRNADESIVQLIAAAEDVNLEAKAKDSCTPLLLAAEYGHLDIFKHLLSRGAKQHVRGSQELTTLHLAAKNGHVALAEFLIQNGADIECLDDGDSRPLHLAAKAGHVALVKVLLEHNADIESEDCIEQTPLILASAAGNVETVRCLLNHGGRLDQRDDYDCTALSVAAFGGYRQIVEILLEAEAAESDEELKWEQADLNTALQAAIRGNHLAIVERLLLVGADIKSKDRDGDSSLCNAMYAGSVDMAKFVLGYSVDVKHTNEDEYNALHLAINRQIDALVQLLLEARVDLNISDDWLSSHLDFAARYGTLASFSMLLDAIEDITVRLKANNATCMYVACEGRKSTSILSSEDTVERIKLLEKKGTNIKVLGGRWGSPLHTAIATRHKYKDAQSLDVMDYLLSRGASITDEDEQGRSAVHIAASTKGSLDSFIKILGRDPNGLTRQDTQGRTVWHHAATAGNLRVLRYISRLICSNDPKNEKSSEIPKDSRIKDAISQSDKHGWTPLMWSGKTRKHEVVSFLVDYGADVDHISQMGWNVDHVATYHGQKNVKLRKRKAREKRIKLQKYNLGVVAYDDDDDGGPPSDSDADDGLKEYRSASVGTALVDGKPIEKATRSTVICGGCATRIYGPVSRCEDGFCFCFKCSWTQQETHPGRTFELLDKHCKQGEMPPAPATDSAQVVCTVPLPVTGDLLDSAKDLMFSS</sequence>
<keyword evidence="7" id="KW-1185">Reference proteome</keyword>
<feature type="domain" description="Nephrocystin 3-like N-terminal" evidence="5">
    <location>
        <begin position="297"/>
        <end position="462"/>
    </location>
</feature>
<dbReference type="PROSITE" id="PS50088">
    <property type="entry name" value="ANK_REPEAT"/>
    <property type="match status" value="12"/>
</dbReference>
<feature type="repeat" description="ANK" evidence="3">
    <location>
        <begin position="1162"/>
        <end position="1194"/>
    </location>
</feature>
<dbReference type="Pfam" id="PF00023">
    <property type="entry name" value="Ank"/>
    <property type="match status" value="2"/>
</dbReference>
<feature type="repeat" description="ANK" evidence="3">
    <location>
        <begin position="1475"/>
        <end position="1514"/>
    </location>
</feature>
<feature type="repeat" description="ANK" evidence="3">
    <location>
        <begin position="995"/>
        <end position="1027"/>
    </location>
</feature>
<evidence type="ECO:0000256" key="3">
    <source>
        <dbReference type="PROSITE-ProRule" id="PRU00023"/>
    </source>
</evidence>
<organism evidence="6 7">
    <name type="scientific">Trichoderma simmonsii</name>
    <dbReference type="NCBI Taxonomy" id="1491479"/>
    <lineage>
        <taxon>Eukaryota</taxon>
        <taxon>Fungi</taxon>
        <taxon>Dikarya</taxon>
        <taxon>Ascomycota</taxon>
        <taxon>Pezizomycotina</taxon>
        <taxon>Sordariomycetes</taxon>
        <taxon>Hypocreomycetidae</taxon>
        <taxon>Hypocreales</taxon>
        <taxon>Hypocreaceae</taxon>
        <taxon>Trichoderma</taxon>
    </lineage>
</organism>
<dbReference type="Pfam" id="PF12796">
    <property type="entry name" value="Ank_2"/>
    <property type="match status" value="3"/>
</dbReference>
<feature type="compositionally biased region" description="Low complexity" evidence="4">
    <location>
        <begin position="1"/>
        <end position="13"/>
    </location>
</feature>
<evidence type="ECO:0000259" key="5">
    <source>
        <dbReference type="Pfam" id="PF24883"/>
    </source>
</evidence>
<evidence type="ECO:0000256" key="2">
    <source>
        <dbReference type="ARBA" id="ARBA00023043"/>
    </source>
</evidence>
<dbReference type="PANTHER" id="PTHR24141">
    <property type="entry name" value="2-5A-DEPENDENT RIBONUCLEASE"/>
    <property type="match status" value="1"/>
</dbReference>
<dbReference type="PRINTS" id="PR01415">
    <property type="entry name" value="ANKYRIN"/>
</dbReference>
<dbReference type="Pfam" id="PF24883">
    <property type="entry name" value="NPHP3_N"/>
    <property type="match status" value="1"/>
</dbReference>
<evidence type="ECO:0000256" key="4">
    <source>
        <dbReference type="SAM" id="MobiDB-lite"/>
    </source>
</evidence>
<dbReference type="Proteomes" id="UP000826661">
    <property type="component" value="Chromosome VI"/>
</dbReference>
<proteinExistence type="predicted"/>
<accession>A0A8G0PKI0</accession>
<feature type="repeat" description="ANK" evidence="3">
    <location>
        <begin position="1129"/>
        <end position="1161"/>
    </location>
</feature>
<protein>
    <submittedName>
        <fullName evidence="6">ANK_REP_REGION domain-containing protein</fullName>
    </submittedName>
</protein>
<dbReference type="SMART" id="SM00248">
    <property type="entry name" value="ANK"/>
    <property type="match status" value="21"/>
</dbReference>
<dbReference type="Gene3D" id="1.25.40.20">
    <property type="entry name" value="Ankyrin repeat-containing domain"/>
    <property type="match status" value="4"/>
</dbReference>
<keyword evidence="2 3" id="KW-0040">ANK repeat</keyword>
<feature type="repeat" description="ANK" evidence="3">
    <location>
        <begin position="1365"/>
        <end position="1397"/>
    </location>
</feature>